<evidence type="ECO:0000313" key="3">
    <source>
        <dbReference type="EMBL" id="KAL2074106.1"/>
    </source>
</evidence>
<feature type="domain" description="DUF7729" evidence="2">
    <location>
        <begin position="195"/>
        <end position="400"/>
    </location>
</feature>
<accession>A0ABR4CXB1</accession>
<comment type="caution">
    <text evidence="3">The sequence shown here is derived from an EMBL/GenBank/DDBJ whole genome shotgun (WGS) entry which is preliminary data.</text>
</comment>
<dbReference type="InterPro" id="IPR056146">
    <property type="entry name" value="DUF7729"/>
</dbReference>
<dbReference type="Pfam" id="PF24855">
    <property type="entry name" value="DUF7729"/>
    <property type="match status" value="1"/>
</dbReference>
<dbReference type="PANTHER" id="PTHR39460">
    <property type="entry name" value="EXPRESSED PROTEIN"/>
    <property type="match status" value="1"/>
</dbReference>
<protein>
    <recommendedName>
        <fullName evidence="2">DUF7729 domain-containing protein</fullName>
    </recommendedName>
</protein>
<keyword evidence="4" id="KW-1185">Reference proteome</keyword>
<proteinExistence type="predicted"/>
<organism evidence="3 4">
    <name type="scientific">Oculimacula yallundae</name>
    <dbReference type="NCBI Taxonomy" id="86028"/>
    <lineage>
        <taxon>Eukaryota</taxon>
        <taxon>Fungi</taxon>
        <taxon>Dikarya</taxon>
        <taxon>Ascomycota</taxon>
        <taxon>Pezizomycotina</taxon>
        <taxon>Leotiomycetes</taxon>
        <taxon>Helotiales</taxon>
        <taxon>Ploettnerulaceae</taxon>
        <taxon>Oculimacula</taxon>
    </lineage>
</organism>
<dbReference type="EMBL" id="JAZHXI010000002">
    <property type="protein sequence ID" value="KAL2074106.1"/>
    <property type="molecule type" value="Genomic_DNA"/>
</dbReference>
<gene>
    <name evidence="3" type="ORF">VTL71DRAFT_7884</name>
</gene>
<name>A0ABR4CXB1_9HELO</name>
<feature type="compositionally biased region" description="Low complexity" evidence="1">
    <location>
        <begin position="145"/>
        <end position="182"/>
    </location>
</feature>
<dbReference type="Proteomes" id="UP001595075">
    <property type="component" value="Unassembled WGS sequence"/>
</dbReference>
<evidence type="ECO:0000313" key="4">
    <source>
        <dbReference type="Proteomes" id="UP001595075"/>
    </source>
</evidence>
<dbReference type="PANTHER" id="PTHR39460:SF1">
    <property type="entry name" value="C6 TRANSCRIPTION FACTOR"/>
    <property type="match status" value="1"/>
</dbReference>
<sequence length="434" mass="45797">MEAQNRLPSAGRECLDLSKESMRRLSHHSSIPTRTSKHCRHHAVRTQTIPSSSSQHLFLLLIFLTCCISLSSAQPTIIYINEELVEGQAQARTAASESLGSALSLSGTILVDQTAPPTPNSHEGEYDLLPGPDDLRKRAETDVNSSSASSSSKISSTSTTKSSSTSIAISPSSSTLAPTSSSGGIVAAEPTGVKPMPIPFDMGFNNNITSNCAAFMTDMLSNTTFQSCQPFSLLLQNSQSFFQASKSLVRITQTLDYSCAADVTVCTSVLSSFATNITKPTSCAADLSTENPIITQALLGLKAYKPLYTASCLRNPSTSAYCFADAITNASNPTDSYIYFLPLNTSLVGGSQPTCDACLQNTMAIFEKASSDRTQALASTYVSAASQINVNCGPQFVNASLAAPIDSAAISNLSLHAHPAGLAALLAVFITWLL</sequence>
<evidence type="ECO:0000256" key="1">
    <source>
        <dbReference type="SAM" id="MobiDB-lite"/>
    </source>
</evidence>
<evidence type="ECO:0000259" key="2">
    <source>
        <dbReference type="Pfam" id="PF24855"/>
    </source>
</evidence>
<feature type="region of interest" description="Disordered" evidence="1">
    <location>
        <begin position="111"/>
        <end position="183"/>
    </location>
</feature>
<reference evidence="3 4" key="1">
    <citation type="journal article" date="2024" name="Commun. Biol.">
        <title>Comparative genomic analysis of thermophilic fungi reveals convergent evolutionary adaptations and gene losses.</title>
        <authorList>
            <person name="Steindorff A.S."/>
            <person name="Aguilar-Pontes M.V."/>
            <person name="Robinson A.J."/>
            <person name="Andreopoulos B."/>
            <person name="LaButti K."/>
            <person name="Kuo A."/>
            <person name="Mondo S."/>
            <person name="Riley R."/>
            <person name="Otillar R."/>
            <person name="Haridas S."/>
            <person name="Lipzen A."/>
            <person name="Grimwood J."/>
            <person name="Schmutz J."/>
            <person name="Clum A."/>
            <person name="Reid I.D."/>
            <person name="Moisan M.C."/>
            <person name="Butler G."/>
            <person name="Nguyen T.T.M."/>
            <person name="Dewar K."/>
            <person name="Conant G."/>
            <person name="Drula E."/>
            <person name="Henrissat B."/>
            <person name="Hansel C."/>
            <person name="Singer S."/>
            <person name="Hutchinson M.I."/>
            <person name="de Vries R.P."/>
            <person name="Natvig D.O."/>
            <person name="Powell A.J."/>
            <person name="Tsang A."/>
            <person name="Grigoriev I.V."/>
        </authorList>
    </citation>
    <scope>NUCLEOTIDE SEQUENCE [LARGE SCALE GENOMIC DNA]</scope>
    <source>
        <strain evidence="3 4">CBS 494.80</strain>
    </source>
</reference>